<evidence type="ECO:0000313" key="2">
    <source>
        <dbReference type="EMBL" id="BET27547.1"/>
    </source>
</evidence>
<sequence>MNTAAATPNTAASSSMATASNTPPITADSLIQDWMDKNGIEDLSKLSLTDLQNLIKSLSKTPNASGVSSILSQLKQQENAWKSAGNGKNELSNKIDELKFQQKCIDTLAKATKGPDELDTASKTIATSLQGLEKLNNTLLKGSLSWEEDSGPATKEAITSLLAQLDGLKAAGQDLEKLGLQGLYTQMTEANATYTSALTAAGTDDAKTKIAGSDLRKNLATAFKEYYLSAGLSETHGLVQREGDTAKGESVYQGFLTTPMDENWRPHSAGSSKKEVQNALDESHRMFKEAEAKGDTDGMKYFKERMGLLRTAGEKLADGKTRPLVAVVEMYIGLINLDSVRLTGLRQNALDAGEQDLADKIKTRIDEIGQLIQEVVKGQVKLLDNEQNMMAAIRT</sequence>
<protein>
    <submittedName>
        <fullName evidence="2">Uncharacterized protein</fullName>
    </submittedName>
</protein>
<dbReference type="AlphaFoldDB" id="A0AA86JMP2"/>
<feature type="region of interest" description="Disordered" evidence="1">
    <location>
        <begin position="1"/>
        <end position="23"/>
    </location>
</feature>
<keyword evidence="3" id="KW-1185">Reference proteome</keyword>
<dbReference type="Proteomes" id="UP001329151">
    <property type="component" value="Chromosome"/>
</dbReference>
<dbReference type="RefSeq" id="WP_130557386.1">
    <property type="nucleotide sequence ID" value="NZ_AP028947.1"/>
</dbReference>
<proteinExistence type="predicted"/>
<dbReference type="EMBL" id="AP028947">
    <property type="protein sequence ID" value="BET27547.1"/>
    <property type="molecule type" value="Genomic_DNA"/>
</dbReference>
<accession>A0AA86JMP2</accession>
<dbReference type="KEGG" id="lto:RGQ30_30480"/>
<evidence type="ECO:0000256" key="1">
    <source>
        <dbReference type="SAM" id="MobiDB-lite"/>
    </source>
</evidence>
<name>A0AA86JMP2_9BURK</name>
<evidence type="ECO:0000313" key="3">
    <source>
        <dbReference type="Proteomes" id="UP001329151"/>
    </source>
</evidence>
<reference evidence="2 3" key="1">
    <citation type="submission" date="2023-10" db="EMBL/GenBank/DDBJ databases">
        <title>Complete Genome Sequence of Limnobacter thiooxidans CS-K2T, Isolated from freshwater lake sediments in Bavaria, Germany.</title>
        <authorList>
            <person name="Naruki M."/>
            <person name="Watanabe A."/>
            <person name="Warashina T."/>
            <person name="Morita T."/>
            <person name="Arakawa K."/>
        </authorList>
    </citation>
    <scope>NUCLEOTIDE SEQUENCE [LARGE SCALE GENOMIC DNA]</scope>
    <source>
        <strain evidence="2 3">CS-K2</strain>
    </source>
</reference>
<gene>
    <name evidence="2" type="ORF">RGQ30_30480</name>
</gene>
<organism evidence="2 3">
    <name type="scientific">Limnobacter thiooxidans</name>
    <dbReference type="NCBI Taxonomy" id="131080"/>
    <lineage>
        <taxon>Bacteria</taxon>
        <taxon>Pseudomonadati</taxon>
        <taxon>Pseudomonadota</taxon>
        <taxon>Betaproteobacteria</taxon>
        <taxon>Burkholderiales</taxon>
        <taxon>Burkholderiaceae</taxon>
        <taxon>Limnobacter</taxon>
    </lineage>
</organism>